<evidence type="ECO:0000313" key="1">
    <source>
        <dbReference type="EMBL" id="PAP75554.1"/>
    </source>
</evidence>
<organism evidence="1 2">
    <name type="scientific">Rubrivirga marina</name>
    <dbReference type="NCBI Taxonomy" id="1196024"/>
    <lineage>
        <taxon>Bacteria</taxon>
        <taxon>Pseudomonadati</taxon>
        <taxon>Rhodothermota</taxon>
        <taxon>Rhodothermia</taxon>
        <taxon>Rhodothermales</taxon>
        <taxon>Rubricoccaceae</taxon>
        <taxon>Rubrivirga</taxon>
    </lineage>
</organism>
<dbReference type="InterPro" id="IPR036694">
    <property type="entry name" value="Dodecin-like_sf"/>
</dbReference>
<dbReference type="RefSeq" id="WP_095509192.1">
    <property type="nucleotide sequence ID" value="NZ_MQWD01000001.1"/>
</dbReference>
<name>A0A271IXL1_9BACT</name>
<evidence type="ECO:0008006" key="3">
    <source>
        <dbReference type="Google" id="ProtNLM"/>
    </source>
</evidence>
<dbReference type="Gene3D" id="3.30.1660.10">
    <property type="entry name" value="Flavin-binding protein dodecin"/>
    <property type="match status" value="1"/>
</dbReference>
<protein>
    <recommendedName>
        <fullName evidence="3">Dodecin</fullName>
    </recommendedName>
</protein>
<dbReference type="AlphaFoldDB" id="A0A271IXL1"/>
<gene>
    <name evidence="1" type="ORF">BSZ37_03410</name>
</gene>
<proteinExistence type="predicted"/>
<evidence type="ECO:0000313" key="2">
    <source>
        <dbReference type="Proteomes" id="UP000216339"/>
    </source>
</evidence>
<reference evidence="1 2" key="1">
    <citation type="submission" date="2016-11" db="EMBL/GenBank/DDBJ databases">
        <title>Study of marine rhodopsin-containing bacteria.</title>
        <authorList>
            <person name="Yoshizawa S."/>
            <person name="Kumagai Y."/>
            <person name="Kogure K."/>
        </authorList>
    </citation>
    <scope>NUCLEOTIDE SEQUENCE [LARGE SCALE GENOMIC DNA]</scope>
    <source>
        <strain evidence="1 2">SAORIC-28</strain>
    </source>
</reference>
<dbReference type="SUPFAM" id="SSF89807">
    <property type="entry name" value="Dodecin-like"/>
    <property type="match status" value="1"/>
</dbReference>
<dbReference type="Proteomes" id="UP000216339">
    <property type="component" value="Unassembled WGS sequence"/>
</dbReference>
<dbReference type="InterPro" id="IPR025543">
    <property type="entry name" value="Dodecin-like"/>
</dbReference>
<dbReference type="EMBL" id="MQWD01000001">
    <property type="protein sequence ID" value="PAP75554.1"/>
    <property type="molecule type" value="Genomic_DNA"/>
</dbReference>
<accession>A0A271IXL1</accession>
<dbReference type="OrthoDB" id="1525133at2"/>
<sequence length="72" mass="7991">MAIAKIIEVSAVSDNSFDDAVRQAYSEVSQTVRGVQSVYVQDFIYEPGEDEAGKFRVHCKVTFVVQNKGDMS</sequence>
<dbReference type="InterPro" id="IPR009923">
    <property type="entry name" value="Dodecin"/>
</dbReference>
<keyword evidence="2" id="KW-1185">Reference proteome</keyword>
<comment type="caution">
    <text evidence="1">The sequence shown here is derived from an EMBL/GenBank/DDBJ whole genome shotgun (WGS) entry which is preliminary data.</text>
</comment>
<dbReference type="Pfam" id="PF07311">
    <property type="entry name" value="Dodecin"/>
    <property type="match status" value="1"/>
</dbReference>